<proteinExistence type="predicted"/>
<comment type="caution">
    <text evidence="4">The sequence shown here is derived from an EMBL/GenBank/DDBJ whole genome shotgun (WGS) entry which is preliminary data.</text>
</comment>
<dbReference type="InterPro" id="IPR052016">
    <property type="entry name" value="Bact_Sigma-Reg"/>
</dbReference>
<dbReference type="InterPro" id="IPR001932">
    <property type="entry name" value="PPM-type_phosphatase-like_dom"/>
</dbReference>
<dbReference type="PANTHER" id="PTHR43156">
    <property type="entry name" value="STAGE II SPORULATION PROTEIN E-RELATED"/>
    <property type="match status" value="1"/>
</dbReference>
<protein>
    <submittedName>
        <fullName evidence="4">Serine phosphatase RsbU, regulator of sigma subunit</fullName>
    </submittedName>
</protein>
<reference evidence="4 5" key="1">
    <citation type="submission" date="2018-05" db="EMBL/GenBank/DDBJ databases">
        <title>A metagenomic window into the 2 km-deep terrestrial subsurface aquifer revealed taxonomically and functionally diverse microbial community comprising novel uncultured bacterial lineages.</title>
        <authorList>
            <person name="Kadnikov V.V."/>
            <person name="Mardanov A.V."/>
            <person name="Beletsky A.V."/>
            <person name="Banks D."/>
            <person name="Pimenov N.V."/>
            <person name="Frank Y.A."/>
            <person name="Karnachuk O.V."/>
            <person name="Ravin N.V."/>
        </authorList>
    </citation>
    <scope>NUCLEOTIDE SEQUENCE [LARGE SCALE GENOMIC DNA]</scope>
    <source>
        <strain evidence="4">BY5</strain>
    </source>
</reference>
<dbReference type="InterPro" id="IPR036457">
    <property type="entry name" value="PPM-type-like_dom_sf"/>
</dbReference>
<feature type="transmembrane region" description="Helical" evidence="2">
    <location>
        <begin position="370"/>
        <end position="391"/>
    </location>
</feature>
<dbReference type="CDD" id="cd06225">
    <property type="entry name" value="HAMP"/>
    <property type="match status" value="1"/>
</dbReference>
<dbReference type="Pfam" id="PF07228">
    <property type="entry name" value="SpoIIE"/>
    <property type="match status" value="1"/>
</dbReference>
<dbReference type="InterPro" id="IPR003660">
    <property type="entry name" value="HAMP_dom"/>
</dbReference>
<dbReference type="SMART" id="SM00331">
    <property type="entry name" value="PP2C_SIG"/>
    <property type="match status" value="1"/>
</dbReference>
<evidence type="ECO:0000259" key="3">
    <source>
        <dbReference type="PROSITE" id="PS50885"/>
    </source>
</evidence>
<dbReference type="Gene3D" id="6.10.340.10">
    <property type="match status" value="1"/>
</dbReference>
<sequence>MPFSFHHPAMNRRHGDLAPWAVAILFFAGLPMALLLLGWRFLMTQETARLTRQHLHRLERNLFRLHREGNESHFIQKELNFFYGRLNEERLTAQTAREAYLRLKTSRLPFVNLYLFDTQGAFIPCPGENRQYKALVQKLFLALAEPEMHGQSKLLARYRSLFQSFLGDIEPSDIVYDKSVLLRVHLNDKPGFFYWNTLYLNPPAPDPPAGDGRPAEPTFQGGVVAFFEEREIPRQQAIRTMIRDFNQAADPDEGYALLDLARPADSYVPRLVRRRLRTSTSRLVREARVLQRQFARQKIDPARVMAIFPFEPGKVLVGLHGLHLPGYGRLRLLIWALALVILLAVASWSHRILVGRTPAFFSIKRKLVALFLYATAIPVTAFILLGSQYAVEERQVMIQEQYAQLASLLETIDENFNAAVQRLQEIFRRLSRSKAVARLDQARLRRITDRLRQQDLLSKAFILDQKGKMLFDAGFEKGRDLMGRFVPTLARKLFTSKFGAGGSDLGTRMSDVMVESLTDSFAELVSGGGGGKSAYARLFEQTDQLHEFWFGRGAYFLFTAFVPAPAGPHPNVLILMQSAQDLARRYLRTVVRLNQQAREEEKPVRLAMMSRLRGYAPYPPGFSKYPFGKELFDKVLTTETQHTAIEEMGGEPYLVLAAPLKKLPNFLLFAMFPKSRIDAVVDQLARRIALIAIISGVFAFCIGLVLSRSFLWPITELSSGIAAIERRQFDYRIPELAHDEFGDLGSTFNRVITSLEELAIGKVVQETLFPAGPLTLGEFEIAGRSQAVSDLGGDYFDYFALDQRFAVVLVGDVTGHGVPAALLMAMAKSAVKIRPPAAARAVLSTLEELNAHLFETIKRKRLMTMLYGVVDAHEHHFTFANAGHSFPYFFARAPGRATQVECTAFPLGARRQGRFEERRVAFSPGDQLILYTDGLVEAQTTTGQALGYEGFRQLLEKTCPPVASATESVDAIFQAFRQTTGQRPCEDDLTLIVVRRQEPRPARS</sequence>
<dbReference type="PANTHER" id="PTHR43156:SF2">
    <property type="entry name" value="STAGE II SPORULATION PROTEIN E"/>
    <property type="match status" value="1"/>
</dbReference>
<keyword evidence="2" id="KW-1133">Transmembrane helix</keyword>
<dbReference type="Gene3D" id="3.60.40.10">
    <property type="entry name" value="PPM-type phosphatase domain"/>
    <property type="match status" value="1"/>
</dbReference>
<evidence type="ECO:0000256" key="1">
    <source>
        <dbReference type="ARBA" id="ARBA00022801"/>
    </source>
</evidence>
<feature type="transmembrane region" description="Helical" evidence="2">
    <location>
        <begin position="332"/>
        <end position="350"/>
    </location>
</feature>
<dbReference type="Proteomes" id="UP000252355">
    <property type="component" value="Unassembled WGS sequence"/>
</dbReference>
<dbReference type="SUPFAM" id="SSF158472">
    <property type="entry name" value="HAMP domain-like"/>
    <property type="match status" value="1"/>
</dbReference>
<dbReference type="SUPFAM" id="SSF81606">
    <property type="entry name" value="PP2C-like"/>
    <property type="match status" value="1"/>
</dbReference>
<keyword evidence="2" id="KW-0812">Transmembrane</keyword>
<feature type="domain" description="HAMP" evidence="3">
    <location>
        <begin position="708"/>
        <end position="760"/>
    </location>
</feature>
<keyword evidence="2" id="KW-0472">Membrane</keyword>
<dbReference type="GO" id="GO:0016791">
    <property type="term" value="F:phosphatase activity"/>
    <property type="evidence" value="ECO:0007669"/>
    <property type="project" value="TreeGrafter"/>
</dbReference>
<organism evidence="4 5">
    <name type="scientific">Candidatus Ozemobacter sibiricus</name>
    <dbReference type="NCBI Taxonomy" id="2268124"/>
    <lineage>
        <taxon>Bacteria</taxon>
        <taxon>Candidatus Ozemobacteria</taxon>
        <taxon>Candidatus Ozemobacterales</taxon>
        <taxon>Candidatus Ozemobacteraceae</taxon>
        <taxon>Candidatus Ozemobacter</taxon>
    </lineage>
</organism>
<evidence type="ECO:0000256" key="2">
    <source>
        <dbReference type="SAM" id="Phobius"/>
    </source>
</evidence>
<feature type="transmembrane region" description="Helical" evidence="2">
    <location>
        <begin position="684"/>
        <end position="706"/>
    </location>
</feature>
<evidence type="ECO:0000313" key="4">
    <source>
        <dbReference type="EMBL" id="RCK81797.1"/>
    </source>
</evidence>
<dbReference type="PROSITE" id="PS50885">
    <property type="entry name" value="HAMP"/>
    <property type="match status" value="1"/>
</dbReference>
<dbReference type="Pfam" id="PF00672">
    <property type="entry name" value="HAMP"/>
    <property type="match status" value="1"/>
</dbReference>
<name>A0A367ZVD1_9BACT</name>
<dbReference type="AlphaFoldDB" id="A0A367ZVD1"/>
<evidence type="ECO:0000313" key="5">
    <source>
        <dbReference type="Proteomes" id="UP000252355"/>
    </source>
</evidence>
<gene>
    <name evidence="4" type="ORF">OZSIB_0931</name>
</gene>
<dbReference type="EMBL" id="QOQW01000001">
    <property type="protein sequence ID" value="RCK81797.1"/>
    <property type="molecule type" value="Genomic_DNA"/>
</dbReference>
<keyword evidence="1" id="KW-0378">Hydrolase</keyword>
<feature type="transmembrane region" description="Helical" evidence="2">
    <location>
        <begin position="20"/>
        <end position="42"/>
    </location>
</feature>
<dbReference type="GO" id="GO:0007165">
    <property type="term" value="P:signal transduction"/>
    <property type="evidence" value="ECO:0007669"/>
    <property type="project" value="InterPro"/>
</dbReference>
<accession>A0A367ZVD1</accession>
<dbReference type="SMART" id="SM00304">
    <property type="entry name" value="HAMP"/>
    <property type="match status" value="1"/>
</dbReference>
<dbReference type="GO" id="GO:0016020">
    <property type="term" value="C:membrane"/>
    <property type="evidence" value="ECO:0007669"/>
    <property type="project" value="InterPro"/>
</dbReference>